<reference evidence="3 4" key="1">
    <citation type="journal article" date="2016" name="Nat. Commun.">
        <title>Thousands of microbial genomes shed light on interconnected biogeochemical processes in an aquifer system.</title>
        <authorList>
            <person name="Anantharaman K."/>
            <person name="Brown C.T."/>
            <person name="Hug L.A."/>
            <person name="Sharon I."/>
            <person name="Castelle C.J."/>
            <person name="Probst A.J."/>
            <person name="Thomas B.C."/>
            <person name="Singh A."/>
            <person name="Wilkins M.J."/>
            <person name="Karaoz U."/>
            <person name="Brodie E.L."/>
            <person name="Williams K.H."/>
            <person name="Hubbard S.S."/>
            <person name="Banfield J.F."/>
        </authorList>
    </citation>
    <scope>NUCLEOTIDE SEQUENCE [LARGE SCALE GENOMIC DNA]</scope>
</reference>
<dbReference type="PANTHER" id="PTHR42942:SF1">
    <property type="entry name" value="ALKYLTRANSFERASE-LIKE PROTEIN 1"/>
    <property type="match status" value="1"/>
</dbReference>
<name>A0A1F5G343_9BACT</name>
<dbReference type="InterPro" id="IPR052520">
    <property type="entry name" value="ATL_DNA_repair"/>
</dbReference>
<dbReference type="InterPro" id="IPR014048">
    <property type="entry name" value="MethylDNA_cys_MeTrfase_DNA-bd"/>
</dbReference>
<gene>
    <name evidence="3" type="ORF">A2164_00615</name>
</gene>
<dbReference type="NCBIfam" id="TIGR00589">
    <property type="entry name" value="ogt"/>
    <property type="match status" value="1"/>
</dbReference>
<feature type="domain" description="Methylated-DNA-[protein]-cysteine S-methyltransferase DNA binding" evidence="2">
    <location>
        <begin position="6"/>
        <end position="95"/>
    </location>
</feature>
<sequence length="112" mass="12825">MTRNTNFSKKVYQIVKKIPKGKVTTYREIALRCQKSKVKSQRSNIIARAVGNALHRNSNKRVFCHRVVDRSGRLASKFAFGGSKIQRKKLIAEGVRMVDNNHVDLGKSLWQK</sequence>
<dbReference type="Proteomes" id="UP000176317">
    <property type="component" value="Unassembled WGS sequence"/>
</dbReference>
<protein>
    <recommendedName>
        <fullName evidence="2">Methylated-DNA-[protein]-cysteine S-methyltransferase DNA binding domain-containing protein</fullName>
    </recommendedName>
</protein>
<dbReference type="AlphaFoldDB" id="A0A1F5G343"/>
<dbReference type="EMBL" id="MFAT01000033">
    <property type="protein sequence ID" value="OGD86245.1"/>
    <property type="molecule type" value="Genomic_DNA"/>
</dbReference>
<dbReference type="CDD" id="cd06445">
    <property type="entry name" value="ATase"/>
    <property type="match status" value="1"/>
</dbReference>
<dbReference type="SUPFAM" id="SSF46767">
    <property type="entry name" value="Methylated DNA-protein cysteine methyltransferase, C-terminal domain"/>
    <property type="match status" value="1"/>
</dbReference>
<dbReference type="GO" id="GO:0003824">
    <property type="term" value="F:catalytic activity"/>
    <property type="evidence" value="ECO:0007669"/>
    <property type="project" value="InterPro"/>
</dbReference>
<accession>A0A1F5G343</accession>
<comment type="caution">
    <text evidence="3">The sequence shown here is derived from an EMBL/GenBank/DDBJ whole genome shotgun (WGS) entry which is preliminary data.</text>
</comment>
<dbReference type="GO" id="GO:0006281">
    <property type="term" value="P:DNA repair"/>
    <property type="evidence" value="ECO:0007669"/>
    <property type="project" value="InterPro"/>
</dbReference>
<dbReference type="Gene3D" id="1.10.10.10">
    <property type="entry name" value="Winged helix-like DNA-binding domain superfamily/Winged helix DNA-binding domain"/>
    <property type="match status" value="1"/>
</dbReference>
<dbReference type="Pfam" id="PF01035">
    <property type="entry name" value="DNA_binding_1"/>
    <property type="match status" value="1"/>
</dbReference>
<keyword evidence="1" id="KW-0227">DNA damage</keyword>
<dbReference type="InterPro" id="IPR036388">
    <property type="entry name" value="WH-like_DNA-bd_sf"/>
</dbReference>
<evidence type="ECO:0000256" key="1">
    <source>
        <dbReference type="ARBA" id="ARBA00022763"/>
    </source>
</evidence>
<evidence type="ECO:0000259" key="2">
    <source>
        <dbReference type="Pfam" id="PF01035"/>
    </source>
</evidence>
<dbReference type="PANTHER" id="PTHR42942">
    <property type="entry name" value="6-O-METHYLGUANINE DNA METHYLTRANSFERASE"/>
    <property type="match status" value="1"/>
</dbReference>
<organism evidence="3 4">
    <name type="scientific">Candidatus Curtissbacteria bacterium RBG_13_35_7</name>
    <dbReference type="NCBI Taxonomy" id="1797705"/>
    <lineage>
        <taxon>Bacteria</taxon>
        <taxon>Candidatus Curtissiibacteriota</taxon>
    </lineage>
</organism>
<dbReference type="InterPro" id="IPR036217">
    <property type="entry name" value="MethylDNA_cys_MeTrfase_DNAb"/>
</dbReference>
<evidence type="ECO:0000313" key="3">
    <source>
        <dbReference type="EMBL" id="OGD86245.1"/>
    </source>
</evidence>
<evidence type="ECO:0000313" key="4">
    <source>
        <dbReference type="Proteomes" id="UP000176317"/>
    </source>
</evidence>
<proteinExistence type="predicted"/>